<dbReference type="CDD" id="cd02257">
    <property type="entry name" value="Peptidase_C19"/>
    <property type="match status" value="1"/>
</dbReference>
<keyword evidence="6 11" id="KW-0378">Hydrolase</keyword>
<dbReference type="EC" id="3.4.19.12" evidence="3"/>
<evidence type="ECO:0000256" key="4">
    <source>
        <dbReference type="ARBA" id="ARBA00022670"/>
    </source>
</evidence>
<feature type="domain" description="USP" evidence="9">
    <location>
        <begin position="50"/>
        <end position="481"/>
    </location>
</feature>
<sequence>MSNDFICWMMTDMMDIERIVMFAGVGLAVAVGVFILWGPSPKPRRRGKVVGISNLGYTCFLNSLLQALAACPTFITWLQKQREKNNKCQFTTALVSVFEKINGHTDDLYGDVTTIEIITALGSQWSFAPGYQDAHELFHILLNALQAEIQTVNRQGCLSDALPRNSVVVMDLKNSGDQIGFRSVSCNDIVSAERNPNSINGFDSNCNNHMTISTPSISSHIPSEYKPGKILDRSSEMLSQLKRYDTENEEPIWNYLCKVSTYLPPIWNEVHPFSGLLTSQLQCINCNWKTPVRYDKLESISLPLPAFGPVLQWKHLTLIELFSRFVSSEVVHDVECDGCASRCDAVKTLTLGKLPKCLCIHIPRTTWSSSGRPIKRDDAILFSVTLILDPFTFIEAKKRLAKGDAQAMLLLTNQQSTYGKHKYQLQAVVEHRGSVDAGHFVCYRRGTKPGQWLYTSDSTVEHISLTDVLRASPYLLFYERIHELNP</sequence>
<dbReference type="InterPro" id="IPR038765">
    <property type="entry name" value="Papain-like_cys_pep_sf"/>
</dbReference>
<keyword evidence="5" id="KW-0833">Ubl conjugation pathway</keyword>
<dbReference type="InterPro" id="IPR018200">
    <property type="entry name" value="USP_CS"/>
</dbReference>
<evidence type="ECO:0000256" key="3">
    <source>
        <dbReference type="ARBA" id="ARBA00012759"/>
    </source>
</evidence>
<keyword evidence="8" id="KW-0812">Transmembrane</keyword>
<name>A0ABM1IR10_POLDO</name>
<keyword evidence="8" id="KW-0472">Membrane</keyword>
<accession>A0ABM1IR10</accession>
<dbReference type="GO" id="GO:0016787">
    <property type="term" value="F:hydrolase activity"/>
    <property type="evidence" value="ECO:0007669"/>
    <property type="project" value="UniProtKB-KW"/>
</dbReference>
<evidence type="ECO:0000256" key="2">
    <source>
        <dbReference type="ARBA" id="ARBA00009085"/>
    </source>
</evidence>
<dbReference type="PANTHER" id="PTHR24006:SF888">
    <property type="entry name" value="UBIQUITIN CARBOXYL-TERMINAL HYDROLASE 30"/>
    <property type="match status" value="1"/>
</dbReference>
<dbReference type="GeneID" id="107069669"/>
<keyword evidence="7" id="KW-0788">Thiol protease</keyword>
<dbReference type="InterPro" id="IPR028889">
    <property type="entry name" value="USP"/>
</dbReference>
<organism evidence="10 11">
    <name type="scientific">Polistes dominula</name>
    <name type="common">European paper wasp</name>
    <name type="synonym">Vespa dominula</name>
    <dbReference type="NCBI Taxonomy" id="743375"/>
    <lineage>
        <taxon>Eukaryota</taxon>
        <taxon>Metazoa</taxon>
        <taxon>Ecdysozoa</taxon>
        <taxon>Arthropoda</taxon>
        <taxon>Hexapoda</taxon>
        <taxon>Insecta</taxon>
        <taxon>Pterygota</taxon>
        <taxon>Neoptera</taxon>
        <taxon>Endopterygota</taxon>
        <taxon>Hymenoptera</taxon>
        <taxon>Apocrita</taxon>
        <taxon>Aculeata</taxon>
        <taxon>Vespoidea</taxon>
        <taxon>Vespidae</taxon>
        <taxon>Polistinae</taxon>
        <taxon>Polistini</taxon>
        <taxon>Polistes</taxon>
    </lineage>
</organism>
<dbReference type="PANTHER" id="PTHR24006">
    <property type="entry name" value="UBIQUITIN CARBOXYL-TERMINAL HYDROLASE"/>
    <property type="match status" value="1"/>
</dbReference>
<evidence type="ECO:0000259" key="9">
    <source>
        <dbReference type="PROSITE" id="PS50235"/>
    </source>
</evidence>
<keyword evidence="4" id="KW-0645">Protease</keyword>
<keyword evidence="8" id="KW-1133">Transmembrane helix</keyword>
<comment type="catalytic activity">
    <reaction evidence="1">
        <text>Thiol-dependent hydrolysis of ester, thioester, amide, peptide and isopeptide bonds formed by the C-terminal Gly of ubiquitin (a 76-residue protein attached to proteins as an intracellular targeting signal).</text>
        <dbReference type="EC" id="3.4.19.12"/>
    </reaction>
</comment>
<dbReference type="RefSeq" id="XP_015182647.1">
    <property type="nucleotide sequence ID" value="XM_015327161.1"/>
</dbReference>
<dbReference type="InterPro" id="IPR001394">
    <property type="entry name" value="Peptidase_C19_UCH"/>
</dbReference>
<dbReference type="Pfam" id="PF00443">
    <property type="entry name" value="UCH"/>
    <property type="match status" value="1"/>
</dbReference>
<protein>
    <recommendedName>
        <fullName evidence="3">ubiquitinyl hydrolase 1</fullName>
        <ecNumber evidence="3">3.4.19.12</ecNumber>
    </recommendedName>
</protein>
<evidence type="ECO:0000256" key="7">
    <source>
        <dbReference type="ARBA" id="ARBA00022807"/>
    </source>
</evidence>
<dbReference type="PROSITE" id="PS00973">
    <property type="entry name" value="USP_2"/>
    <property type="match status" value="1"/>
</dbReference>
<evidence type="ECO:0000313" key="11">
    <source>
        <dbReference type="RefSeq" id="XP_015182647.1"/>
    </source>
</evidence>
<proteinExistence type="inferred from homology"/>
<evidence type="ECO:0000256" key="1">
    <source>
        <dbReference type="ARBA" id="ARBA00000707"/>
    </source>
</evidence>
<evidence type="ECO:0000256" key="5">
    <source>
        <dbReference type="ARBA" id="ARBA00022786"/>
    </source>
</evidence>
<dbReference type="SUPFAM" id="SSF54001">
    <property type="entry name" value="Cysteine proteinases"/>
    <property type="match status" value="1"/>
</dbReference>
<gene>
    <name evidence="11" type="primary">LOC107069669</name>
</gene>
<reference evidence="11" key="1">
    <citation type="submission" date="2025-08" db="UniProtKB">
        <authorList>
            <consortium name="RefSeq"/>
        </authorList>
    </citation>
    <scope>IDENTIFICATION</scope>
    <source>
        <tissue evidence="11">Whole body</tissue>
    </source>
</reference>
<dbReference type="InterPro" id="IPR050164">
    <property type="entry name" value="Peptidase_C19"/>
</dbReference>
<keyword evidence="10" id="KW-1185">Reference proteome</keyword>
<feature type="transmembrane region" description="Helical" evidence="8">
    <location>
        <begin position="19"/>
        <end position="38"/>
    </location>
</feature>
<dbReference type="Gene3D" id="3.90.70.10">
    <property type="entry name" value="Cysteine proteinases"/>
    <property type="match status" value="1"/>
</dbReference>
<evidence type="ECO:0000256" key="8">
    <source>
        <dbReference type="SAM" id="Phobius"/>
    </source>
</evidence>
<evidence type="ECO:0000256" key="6">
    <source>
        <dbReference type="ARBA" id="ARBA00022801"/>
    </source>
</evidence>
<dbReference type="PROSITE" id="PS50235">
    <property type="entry name" value="USP_3"/>
    <property type="match status" value="1"/>
</dbReference>
<dbReference type="Proteomes" id="UP000694924">
    <property type="component" value="Unplaced"/>
</dbReference>
<comment type="similarity">
    <text evidence="2">Belongs to the peptidase C19 family.</text>
</comment>
<evidence type="ECO:0000313" key="10">
    <source>
        <dbReference type="Proteomes" id="UP000694924"/>
    </source>
</evidence>